<protein>
    <submittedName>
        <fullName evidence="2">Uncharacterized protein</fullName>
    </submittedName>
</protein>
<dbReference type="InParanoid" id="F4R6J7"/>
<name>F4R6J7_MELLP</name>
<evidence type="ECO:0000256" key="1">
    <source>
        <dbReference type="SAM" id="MobiDB-lite"/>
    </source>
</evidence>
<reference evidence="3" key="1">
    <citation type="journal article" date="2011" name="Proc. Natl. Acad. Sci. U.S.A.">
        <title>Obligate biotrophy features unraveled by the genomic analysis of rust fungi.</title>
        <authorList>
            <person name="Duplessis S."/>
            <person name="Cuomo C.A."/>
            <person name="Lin Y.-C."/>
            <person name="Aerts A."/>
            <person name="Tisserant E."/>
            <person name="Veneault-Fourrey C."/>
            <person name="Joly D.L."/>
            <person name="Hacquard S."/>
            <person name="Amselem J."/>
            <person name="Cantarel B.L."/>
            <person name="Chiu R."/>
            <person name="Coutinho P.M."/>
            <person name="Feau N."/>
            <person name="Field M."/>
            <person name="Frey P."/>
            <person name="Gelhaye E."/>
            <person name="Goldberg J."/>
            <person name="Grabherr M.G."/>
            <person name="Kodira C.D."/>
            <person name="Kohler A."/>
            <person name="Kuees U."/>
            <person name="Lindquist E.A."/>
            <person name="Lucas S.M."/>
            <person name="Mago R."/>
            <person name="Mauceli E."/>
            <person name="Morin E."/>
            <person name="Murat C."/>
            <person name="Pangilinan J.L."/>
            <person name="Park R."/>
            <person name="Pearson M."/>
            <person name="Quesneville H."/>
            <person name="Rouhier N."/>
            <person name="Sakthikumar S."/>
            <person name="Salamov A.A."/>
            <person name="Schmutz J."/>
            <person name="Selles B."/>
            <person name="Shapiro H."/>
            <person name="Tanguay P."/>
            <person name="Tuskan G.A."/>
            <person name="Henrissat B."/>
            <person name="Van de Peer Y."/>
            <person name="Rouze P."/>
            <person name="Ellis J.G."/>
            <person name="Dodds P.N."/>
            <person name="Schein J.E."/>
            <person name="Zhong S."/>
            <person name="Hamelin R.C."/>
            <person name="Grigoriev I.V."/>
            <person name="Szabo L.J."/>
            <person name="Martin F."/>
        </authorList>
    </citation>
    <scope>NUCLEOTIDE SEQUENCE [LARGE SCALE GENOMIC DNA]</scope>
    <source>
        <strain evidence="3">98AG31 / pathotype 3-4-7</strain>
    </source>
</reference>
<proteinExistence type="predicted"/>
<feature type="compositionally biased region" description="Polar residues" evidence="1">
    <location>
        <begin position="497"/>
        <end position="518"/>
    </location>
</feature>
<evidence type="ECO:0000313" key="2">
    <source>
        <dbReference type="EMBL" id="EGG12453.1"/>
    </source>
</evidence>
<gene>
    <name evidence="2" type="ORF">MELLADRAFT_88992</name>
</gene>
<dbReference type="KEGG" id="mlr:MELLADRAFT_88992"/>
<feature type="compositionally biased region" description="Low complexity" evidence="1">
    <location>
        <begin position="121"/>
        <end position="130"/>
    </location>
</feature>
<organism evidence="3">
    <name type="scientific">Melampsora larici-populina (strain 98AG31 / pathotype 3-4-7)</name>
    <name type="common">Poplar leaf rust fungus</name>
    <dbReference type="NCBI Taxonomy" id="747676"/>
    <lineage>
        <taxon>Eukaryota</taxon>
        <taxon>Fungi</taxon>
        <taxon>Dikarya</taxon>
        <taxon>Basidiomycota</taxon>
        <taxon>Pucciniomycotina</taxon>
        <taxon>Pucciniomycetes</taxon>
        <taxon>Pucciniales</taxon>
        <taxon>Melampsoraceae</taxon>
        <taxon>Melampsora</taxon>
    </lineage>
</organism>
<dbReference type="AlphaFoldDB" id="F4R6J7"/>
<feature type="region of interest" description="Disordered" evidence="1">
    <location>
        <begin position="422"/>
        <end position="441"/>
    </location>
</feature>
<dbReference type="GeneID" id="18935056"/>
<feature type="compositionally biased region" description="Acidic residues" evidence="1">
    <location>
        <begin position="37"/>
        <end position="56"/>
    </location>
</feature>
<sequence length="518" mass="57233">METSTQATVRNTQVSPNNSNNDATTDSGSKKRRLNEEEQEDGLGEDDMESDLDTDGELSLSDVEARKQTRAAFLAEQSSIRKRNVVIGKTSGAHPTPKAATPLARALYKYTRMMMGVPQKSSSSSSSSGSFDGGPTLPDPPNEDELRNWTTCESNRQVLIETAMEKAKTKYLARKPPGFVPNRTQIRTVEKDAAEMALASKPLRPVQFTSRLVFASQNSYAMSWAISCEGALARAGFPRCTFDWQASYDLPWNLAMSAIIQQEWAKCFNANGARSFGILARENSLANRDEIIRRWFVNKASKFESQIKRTKLMESEDGRKKVQENEAISKSMLCRRNRKLKLVKARQSMVAKLFGEGSQEALMLSHSEVHSEDEIKGLGSHGSQNKVRLQWRSAGLNAFIELIDKNIEAKEIIPKKRRAAKQLVDRETYSSTPDQESFPPKGYEQSLVSANWLQTVQGVAIVNLELKSTNGFDILKSVQEVSRMLTPGGLGMGNVGPATQNTTAGTQASGSGSTQMEI</sequence>
<dbReference type="OrthoDB" id="2500748at2759"/>
<dbReference type="EMBL" id="GL883091">
    <property type="protein sequence ID" value="EGG12453.1"/>
    <property type="molecule type" value="Genomic_DNA"/>
</dbReference>
<keyword evidence="3" id="KW-1185">Reference proteome</keyword>
<feature type="compositionally biased region" description="Polar residues" evidence="1">
    <location>
        <begin position="1"/>
        <end position="27"/>
    </location>
</feature>
<dbReference type="VEuPathDB" id="FungiDB:MELLADRAFT_88992"/>
<feature type="region of interest" description="Disordered" evidence="1">
    <location>
        <begin position="1"/>
        <end position="59"/>
    </location>
</feature>
<dbReference type="RefSeq" id="XP_007404828.1">
    <property type="nucleotide sequence ID" value="XM_007404766.1"/>
</dbReference>
<feature type="region of interest" description="Disordered" evidence="1">
    <location>
        <begin position="489"/>
        <end position="518"/>
    </location>
</feature>
<dbReference type="Proteomes" id="UP000001072">
    <property type="component" value="Unassembled WGS sequence"/>
</dbReference>
<dbReference type="HOGENOM" id="CLU_044497_0_0_1"/>
<feature type="region of interest" description="Disordered" evidence="1">
    <location>
        <begin position="118"/>
        <end position="147"/>
    </location>
</feature>
<evidence type="ECO:0000313" key="3">
    <source>
        <dbReference type="Proteomes" id="UP000001072"/>
    </source>
</evidence>
<accession>F4R6J7</accession>